<dbReference type="PANTHER" id="PTHR33178">
    <property type="match status" value="1"/>
</dbReference>
<dbReference type="Gene3D" id="3.30.70.100">
    <property type="match status" value="1"/>
</dbReference>
<dbReference type="Proteomes" id="UP001172155">
    <property type="component" value="Unassembled WGS sequence"/>
</dbReference>
<name>A0AA40F861_9PEZI</name>
<feature type="domain" description="Stress-response A/B barrel" evidence="2">
    <location>
        <begin position="7"/>
        <end position="107"/>
    </location>
</feature>
<keyword evidence="4" id="KW-1185">Reference proteome</keyword>
<evidence type="ECO:0000313" key="4">
    <source>
        <dbReference type="Proteomes" id="UP001172155"/>
    </source>
</evidence>
<dbReference type="InterPro" id="IPR044662">
    <property type="entry name" value="HS1/DABB1-like"/>
</dbReference>
<evidence type="ECO:0000256" key="1">
    <source>
        <dbReference type="ARBA" id="ARBA00011738"/>
    </source>
</evidence>
<dbReference type="PROSITE" id="PS51502">
    <property type="entry name" value="S_R_A_B_BARREL"/>
    <property type="match status" value="1"/>
</dbReference>
<reference evidence="3" key="1">
    <citation type="submission" date="2023-06" db="EMBL/GenBank/DDBJ databases">
        <title>Genome-scale phylogeny and comparative genomics of the fungal order Sordariales.</title>
        <authorList>
            <consortium name="Lawrence Berkeley National Laboratory"/>
            <person name="Hensen N."/>
            <person name="Bonometti L."/>
            <person name="Westerberg I."/>
            <person name="Brannstrom I.O."/>
            <person name="Guillou S."/>
            <person name="Cros-Aarteil S."/>
            <person name="Calhoun S."/>
            <person name="Haridas S."/>
            <person name="Kuo A."/>
            <person name="Mondo S."/>
            <person name="Pangilinan J."/>
            <person name="Riley R."/>
            <person name="LaButti K."/>
            <person name="Andreopoulos B."/>
            <person name="Lipzen A."/>
            <person name="Chen C."/>
            <person name="Yanf M."/>
            <person name="Daum C."/>
            <person name="Ng V."/>
            <person name="Clum A."/>
            <person name="Steindorff A."/>
            <person name="Ohm R."/>
            <person name="Martin F."/>
            <person name="Silar P."/>
            <person name="Natvig D."/>
            <person name="Lalanne C."/>
            <person name="Gautier V."/>
            <person name="Ament-velasquez S.L."/>
            <person name="Kruys A."/>
            <person name="Hutchinson M.I."/>
            <person name="Powell A.J."/>
            <person name="Barry K."/>
            <person name="Miller A.N."/>
            <person name="Grigoriev I.V."/>
            <person name="Debuchy R."/>
            <person name="Gladieux P."/>
            <person name="Thoren M.H."/>
            <person name="Johannesson H."/>
        </authorList>
    </citation>
    <scope>NUCLEOTIDE SEQUENCE</scope>
    <source>
        <strain evidence="3">SMH3187-1</strain>
    </source>
</reference>
<evidence type="ECO:0000313" key="3">
    <source>
        <dbReference type="EMBL" id="KAK0752994.1"/>
    </source>
</evidence>
<gene>
    <name evidence="3" type="ORF">B0T18DRAFT_316569</name>
</gene>
<comment type="caution">
    <text evidence="3">The sequence shown here is derived from an EMBL/GenBank/DDBJ whole genome shotgun (WGS) entry which is preliminary data.</text>
</comment>
<organism evidence="3 4">
    <name type="scientific">Schizothecium vesticola</name>
    <dbReference type="NCBI Taxonomy" id="314040"/>
    <lineage>
        <taxon>Eukaryota</taxon>
        <taxon>Fungi</taxon>
        <taxon>Dikarya</taxon>
        <taxon>Ascomycota</taxon>
        <taxon>Pezizomycotina</taxon>
        <taxon>Sordariomycetes</taxon>
        <taxon>Sordariomycetidae</taxon>
        <taxon>Sordariales</taxon>
        <taxon>Schizotheciaceae</taxon>
        <taxon>Schizothecium</taxon>
    </lineage>
</organism>
<dbReference type="EMBL" id="JAUKUD010000001">
    <property type="protein sequence ID" value="KAK0752994.1"/>
    <property type="molecule type" value="Genomic_DNA"/>
</dbReference>
<accession>A0AA40F861</accession>
<dbReference type="Pfam" id="PF07876">
    <property type="entry name" value="Dabb"/>
    <property type="match status" value="1"/>
</dbReference>
<evidence type="ECO:0000259" key="2">
    <source>
        <dbReference type="PROSITE" id="PS51502"/>
    </source>
</evidence>
<dbReference type="AlphaFoldDB" id="A0AA40F861"/>
<protein>
    <submittedName>
        <fullName evidence="3">Stress responsive A/B barrel domain-containing protein</fullName>
    </submittedName>
</protein>
<comment type="subunit">
    <text evidence="1">Homodimer.</text>
</comment>
<dbReference type="InterPro" id="IPR013097">
    <property type="entry name" value="Dabb"/>
</dbReference>
<dbReference type="SMART" id="SM00886">
    <property type="entry name" value="Dabb"/>
    <property type="match status" value="1"/>
</dbReference>
<dbReference type="SUPFAM" id="SSF54909">
    <property type="entry name" value="Dimeric alpha+beta barrel"/>
    <property type="match status" value="1"/>
</dbReference>
<proteinExistence type="predicted"/>
<sequence length="122" mass="13845">MASEGTVTHIVMFQFRDGVNRDVMAETASRMYALKDGCVHPYTGVPYISSVTDNVPAEVTTSQNTHAFAVRFRTASEREYFLKHDRAHLDLQKDVSAFVERVTMFDYPDNDELSVDRAYSKA</sequence>
<dbReference type="InterPro" id="IPR011008">
    <property type="entry name" value="Dimeric_a/b-barrel"/>
</dbReference>
<dbReference type="PANTHER" id="PTHR33178:SF10">
    <property type="entry name" value="STRESS-RESPONSE A_B BARREL DOMAIN-CONTAINING PROTEIN"/>
    <property type="match status" value="1"/>
</dbReference>